<sequence length="2476" mass="256812">MNKNLYRIVFNKARGMLVVVAEITRSCRAVACPASGTASVQRQCITRLNALAFGLLLALGAVQPAMANVVADKSAPGSQQPTIISSANGTPQVNIQTPSKGGVSRNVYSQFDVNNKGVILNNSRTHASTHIGGMVASNPWLSRGEAKIILNEVNSRNPSQLNGYIEVAGKKAQVVIANPSGITCDGCGFINANRATLTTGQAQLNNGNLTGYDVSKGDIVIQGKGMDTSRQDYTDIIARSVKVNAGLWANDLKVTAGASTVDAAHEKIVAKNGDAATRPQLAVDVASLGGMYAGKIRLTGSEAGVGVRNAGNIGAQAGTVVVTADGQIDNSGNLNSAGDMRLTAGSVRNSGKIYAGGSAEVNSRGEIEHSGTLATADNLTLRGNRITATAQSTLAAGIDKDGQAGEHGDVTLSSHGRLTLQGQNIAGGTLTANAQGIDASGSRTATGNTALDAGHGDLDLSLASVDATGKLEARSTGRLLNDGGTLSGKNVDLNARSITNREGNLVAGQRMDITADTVSGDGKILSEGDLNLSLQQGMTNQSLLLANGDLTLTSGGTVDNQGKLLAGKTLTLQAVSATNARDAELGGGESHLLLSDSLVNRGLIDGTLTHIDTGTLTNLGAGRIYGDHIAIQANTLDNGAENGVAATLAARDRLDIAAGTLNNTGHGLIYSAGAMGIGGSLDTHLNATGRGGVLTNRGATIESGGDMRLDMETIHNLNNHLVTDVVVTGTSQHHEAVLSGKTQRYDWSQVNTSQKNKYGVHSAKMPDGSSSDKFYEYNYTRTVQETRVIESDPGKILSGGNLTINSDQMNNLDSQVIAAKVLGGVISLLNNDATSGVKIITDIGSQTRWYAKKKKKKLGGTKTSQGKESNSYRPSPVTQAISLSTMAWEENNPAQGGSDRPVALPAGQTWESAKNSSGEVVRTGVGDTRVPSGSLYTVHASTTSHYLVETDPRFTQERTWLGSDYMQNALSPNGDTILKRLGDGFYEQQLIRNQVTSLTGQRYLSGFDDDNAQYKALMDAGVAFTREHNLTTGVALSAEQMALLTSDMVWMVEQTVQLPDGSSQRVLVPQVYVRVKEGDVDGNGSLMAGNRVALQAADDLNNSGTLAGREITAITANNVTNSGLIRGGTIDIATLTDFNNVGGTLLADDALQVTAGRNLNSTSTLSGDDSNRSLDRTAGIYVQNDSGKLVLQGVNDINLNATLVGNNGKESTTVLSAGHNINLGTIATTHSERGDWGGDNYRDLTQRSDVGSQIAGNGSVQLSAGNDLNALAASINATDALSAVAGNDMNIVAGESAYHLTEHSRQTSKGFLSGRSLETHDEIEATQATASNVTGDSVTLLAGNNLTVRGSNVAGENDVRLAAGNNLTLDTAEEQRQENHLIKESKSGLMGTGGIGFSYGRQSVKTTDDGNSTAHAISTVGSSAGSLSLEAGNDLSARSAELIAAKDMSLAGKNVAITAASDSSAQTHRVEQKQSGLTLALSGAVGSALNTAVETANQAQETEDSRIAALQQTKAALSGVQAAQAASLANAQSGTPGASDNTVGISLSYGSQSSTSTQHSEQVTARGGSLTAGDNVKITANGSGNKGTDGDILLQGTTVQAGKNIDLTASRDITLTSAQNTSLLTGSNKSSGGSVGVGLGVGSGGFGLSVSASLNKGKGHESGNGTTHTETLLNAGQAVNLVSGRDITLTGAQVSGETVKADVARNLTMTSEQDSDRYDSKQQNASVGGSFTFGSMTGSASVNLSRDKMHSNYDSVVEQTGIFAGKGGFDVTVGEHTQLNGAVIGSTATADNNKLDTGTLGFSDIHNRADYKVEHQSIGLSTGGSIGGQAIGNMANTLLAGVNKDGHDSGTTKAAVSEGTLVIRDQDKQAQDVANLSRDAENANGSISQIFDKEKEQKRIQQAQLIGEISTQVSDIVRTQGAISAAKDAKEKMGSISQEDRDRAQKDWVKAHPGQTPDENAINGQVYQNFYDQAFNATGLGTGGAVQQGIQAATAVVQGLAGGDIAAAIANGSAPYLAEAIGHRMGIDNNPEAKAVAHAIVGAALAAAQGQNAAAGATGAALGEITAGILKDQLYGKDTKIADLTETQKQTLSALSTLSSGLAGGLAGDSTESAVYAAQAGKTTAENNTLYADDAKVRQDTKWLLPHLEGEKKQQAEKLIANLNAKDLAFDEAIDKACQNLSSEQCRGMRQTLSEMGKSYDKNLDGEYIATMRVVYKDDAGKADGQIWKYANADAKAQRVADIQKLAAIHEISPQMAEILYDTMAGIHTTAAIGGTIYGLKGAGVPATASKSTTSLVDAEKAALERIAQNAKNTKDLSTKEPNSIYNQQLVKDAEKSGYYSSPTQGGILNIGAGNKPIEGAYNISHPDYPKSAGVYSGDANNLSNVATGSQKTIIMENPYGFKPFNDEILRVLDKNGTMVVTGTWNNKALKNIEKVAESKGFILIEKNVKSSKGFLQSDGNPINNPTVTEYQFRRK</sequence>
<comment type="caution">
    <text evidence="1">The sequence shown here is derived from an EMBL/GenBank/DDBJ whole genome shotgun (WGS) entry which is preliminary data.</text>
</comment>
<evidence type="ECO:0000313" key="1">
    <source>
        <dbReference type="EMBL" id="MBK4725668.1"/>
    </source>
</evidence>
<organism evidence="1 2">
    <name type="scientific">Enterobacter agglomerans</name>
    <name type="common">Erwinia herbicola</name>
    <name type="synonym">Pantoea agglomerans</name>
    <dbReference type="NCBI Taxonomy" id="549"/>
    <lineage>
        <taxon>Bacteria</taxon>
        <taxon>Pseudomonadati</taxon>
        <taxon>Pseudomonadota</taxon>
        <taxon>Gammaproteobacteria</taxon>
        <taxon>Enterobacterales</taxon>
        <taxon>Erwiniaceae</taxon>
        <taxon>Pantoea</taxon>
        <taxon>Pantoea agglomerans group</taxon>
    </lineage>
</organism>
<proteinExistence type="predicted"/>
<gene>
    <name evidence="1" type="ORF">JJL49_10555</name>
</gene>
<name>A0ACC5RMQ5_ENTAG</name>
<protein>
    <submittedName>
        <fullName evidence="1">Hemagglutinin repeat-containing protein</fullName>
    </submittedName>
</protein>
<dbReference type="Proteomes" id="UP000633731">
    <property type="component" value="Unassembled WGS sequence"/>
</dbReference>
<evidence type="ECO:0000313" key="2">
    <source>
        <dbReference type="Proteomes" id="UP000633731"/>
    </source>
</evidence>
<accession>A0ACC5RMQ5</accession>
<reference evidence="1" key="1">
    <citation type="submission" date="2021-01" db="EMBL/GenBank/DDBJ databases">
        <title>Draft genome of Pantoea agglomerans Eh 335.</title>
        <authorList>
            <person name="Emsley S.A."/>
            <person name="Oline D.K."/>
            <person name="Saw J.H."/>
            <person name="Ushijima B."/>
            <person name="Videau P."/>
            <person name="Koyack M.J."/>
        </authorList>
    </citation>
    <scope>NUCLEOTIDE SEQUENCE</scope>
    <source>
        <strain evidence="1">Eh 335</strain>
    </source>
</reference>
<dbReference type="EMBL" id="JAEOXF010000005">
    <property type="protein sequence ID" value="MBK4725668.1"/>
    <property type="molecule type" value="Genomic_DNA"/>
</dbReference>
<keyword evidence="2" id="KW-1185">Reference proteome</keyword>